<evidence type="ECO:0000313" key="4">
    <source>
        <dbReference type="EMBL" id="GAA0275821.1"/>
    </source>
</evidence>
<feature type="compositionally biased region" description="Low complexity" evidence="2">
    <location>
        <begin position="242"/>
        <end position="254"/>
    </location>
</feature>
<organism evidence="4 5">
    <name type="scientific">Streptomyces polychromogenes</name>
    <dbReference type="NCBI Taxonomy" id="67342"/>
    <lineage>
        <taxon>Bacteria</taxon>
        <taxon>Bacillati</taxon>
        <taxon>Actinomycetota</taxon>
        <taxon>Actinomycetes</taxon>
        <taxon>Kitasatosporales</taxon>
        <taxon>Streptomycetaceae</taxon>
        <taxon>Streptomyces</taxon>
    </lineage>
</organism>
<dbReference type="Proteomes" id="UP001501867">
    <property type="component" value="Unassembled WGS sequence"/>
</dbReference>
<feature type="compositionally biased region" description="Pro residues" evidence="2">
    <location>
        <begin position="255"/>
        <end position="279"/>
    </location>
</feature>
<protein>
    <recommendedName>
        <fullName evidence="6">DUF4352 domain-containing protein</fullName>
    </recommendedName>
</protein>
<evidence type="ECO:0000256" key="1">
    <source>
        <dbReference type="ARBA" id="ARBA00022729"/>
    </source>
</evidence>
<dbReference type="InterPro" id="IPR029050">
    <property type="entry name" value="Immunoprotect_excell_Ig-like"/>
</dbReference>
<dbReference type="EMBL" id="BAAABV010000010">
    <property type="protein sequence ID" value="GAA0275821.1"/>
    <property type="molecule type" value="Genomic_DNA"/>
</dbReference>
<dbReference type="RefSeq" id="WP_344153485.1">
    <property type="nucleotide sequence ID" value="NZ_BAAABV010000010.1"/>
</dbReference>
<feature type="compositionally biased region" description="Basic and acidic residues" evidence="2">
    <location>
        <begin position="132"/>
        <end position="147"/>
    </location>
</feature>
<feature type="region of interest" description="Disordered" evidence="2">
    <location>
        <begin position="1"/>
        <end position="192"/>
    </location>
</feature>
<feature type="compositionally biased region" description="Pro residues" evidence="2">
    <location>
        <begin position="32"/>
        <end position="44"/>
    </location>
</feature>
<feature type="transmembrane region" description="Helical" evidence="3">
    <location>
        <begin position="301"/>
        <end position="330"/>
    </location>
</feature>
<feature type="region of interest" description="Disordered" evidence="2">
    <location>
        <begin position="227"/>
        <end position="281"/>
    </location>
</feature>
<keyword evidence="3" id="KW-0812">Transmembrane</keyword>
<feature type="compositionally biased region" description="Low complexity" evidence="2">
    <location>
        <begin position="103"/>
        <end position="113"/>
    </location>
</feature>
<sequence>MSTPPTPPDRPSPDHGGTPIPEDAAPSTAHPAQPPAEAPAPAPTAAPAAAPAPTDGPADPTPTDGLPAAPAPAGGPAAATGPEAQTAPDVTETVRLPRDEAPAADPAAETARLSFDKPDAPAPDVSETVRLPQDEAAARTSLEKTPEAEPQGASAETAPPSFEKAAPEAAGTPTPAGPAPEAAPAPVAGPAPVAAPPVPAAAPTGTPAPVAAPPVPAAVPVGTPAPAGPAPAPAPGAEGFNPWATPAPGAFAAPTPAPAPGPFAPPGGSWGPPPPPGYPGHPGHPGYPGYYPAPPPRTNGLAVAGLVLGLLSVLLGVIPFLFWIGTCLALTGLGISIGAMARARRGAGRRAMSIAGVVLGIAGLGASAGGWFLTSAILDKARERIAHERLNDREWGEDPEDWEDEPSPVPSVPRFSLPPKAPKTPQGPGIGTPVPFGRTVSYPDGIKVTLAPPRKYVSKADWTDVGNAVEVSFTITNDSGKPHKVIYAMPTVKDDKGGAGKLVFDGVTPKRIEGVIQPGQSATGVAAFEVPEGTKSISAELSPGILMDSAKFTGPVE</sequence>
<evidence type="ECO:0000256" key="3">
    <source>
        <dbReference type="SAM" id="Phobius"/>
    </source>
</evidence>
<feature type="compositionally biased region" description="Pro residues" evidence="2">
    <location>
        <begin position="1"/>
        <end position="10"/>
    </location>
</feature>
<feature type="compositionally biased region" description="Low complexity" evidence="2">
    <location>
        <begin position="45"/>
        <end position="88"/>
    </location>
</feature>
<accession>A0ABN0V5C4</accession>
<comment type="caution">
    <text evidence="4">The sequence shown here is derived from an EMBL/GenBank/DDBJ whole genome shotgun (WGS) entry which is preliminary data.</text>
</comment>
<feature type="compositionally biased region" description="Pro residues" evidence="2">
    <location>
        <begin position="175"/>
        <end position="192"/>
    </location>
</feature>
<feature type="region of interest" description="Disordered" evidence="2">
    <location>
        <begin position="395"/>
        <end position="435"/>
    </location>
</feature>
<keyword evidence="1" id="KW-0732">Signal</keyword>
<keyword evidence="3" id="KW-0472">Membrane</keyword>
<reference evidence="4 5" key="1">
    <citation type="journal article" date="2019" name="Int. J. Syst. Evol. Microbiol.">
        <title>The Global Catalogue of Microorganisms (GCM) 10K type strain sequencing project: providing services to taxonomists for standard genome sequencing and annotation.</title>
        <authorList>
            <consortium name="The Broad Institute Genomics Platform"/>
            <consortium name="The Broad Institute Genome Sequencing Center for Infectious Disease"/>
            <person name="Wu L."/>
            <person name="Ma J."/>
        </authorList>
    </citation>
    <scope>NUCLEOTIDE SEQUENCE [LARGE SCALE GENOMIC DNA]</scope>
    <source>
        <strain evidence="4 5">JCM 4505</strain>
    </source>
</reference>
<evidence type="ECO:0008006" key="6">
    <source>
        <dbReference type="Google" id="ProtNLM"/>
    </source>
</evidence>
<keyword evidence="5" id="KW-1185">Reference proteome</keyword>
<proteinExistence type="predicted"/>
<gene>
    <name evidence="4" type="ORF">GCM10010302_11770</name>
</gene>
<evidence type="ECO:0000256" key="2">
    <source>
        <dbReference type="SAM" id="MobiDB-lite"/>
    </source>
</evidence>
<feature type="transmembrane region" description="Helical" evidence="3">
    <location>
        <begin position="351"/>
        <end position="373"/>
    </location>
</feature>
<evidence type="ECO:0000313" key="5">
    <source>
        <dbReference type="Proteomes" id="UP001501867"/>
    </source>
</evidence>
<feature type="compositionally biased region" description="Acidic residues" evidence="2">
    <location>
        <begin position="397"/>
        <end position="406"/>
    </location>
</feature>
<name>A0ABN0V5C4_9ACTN</name>
<dbReference type="Gene3D" id="2.60.40.1240">
    <property type="match status" value="1"/>
</dbReference>
<keyword evidence="3" id="KW-1133">Transmembrane helix</keyword>